<protein>
    <submittedName>
        <fullName evidence="1">Uncharacterized protein</fullName>
    </submittedName>
</protein>
<dbReference type="Proteomes" id="UP001221142">
    <property type="component" value="Unassembled WGS sequence"/>
</dbReference>
<dbReference type="InterPro" id="IPR059181">
    <property type="entry name" value="RWDD2A-B_C"/>
</dbReference>
<dbReference type="PANTHER" id="PTHR15955:SF8">
    <property type="entry name" value="RWD DOMAIN-CONTAINING PROTEIN 2B-RELATED"/>
    <property type="match status" value="1"/>
</dbReference>
<sequence>MQEDTARRWLEELQLIQFTLLPEEILTFLDDGGSVWAQLLDDYDESTTTDTPSSPPHIQVKPKTSTVWFEALFSSDTMPKIAVKSDTATRAEQERWQEVVRSKLDEVAASQFPIYELLCLHLLPLLHEAESADAALDSPHPALLPADDANAPRFHALFTSHHLISPKKRRALQGWSASLRIAGFAKVGYPGVIYAQGTESSVEEFVANVKGMQWLALKLRFLEPLPLAGEVEAHGWTELEKVGEAVEAMRRLGLEEWIVEMGIGSGKNSER</sequence>
<accession>A0AAD7B3B9</accession>
<evidence type="ECO:0000313" key="2">
    <source>
        <dbReference type="Proteomes" id="UP001221142"/>
    </source>
</evidence>
<dbReference type="CDD" id="cd24163">
    <property type="entry name" value="RWDD2_C"/>
    <property type="match status" value="1"/>
</dbReference>
<dbReference type="AlphaFoldDB" id="A0AAD7B3B9"/>
<dbReference type="InterPro" id="IPR017359">
    <property type="entry name" value="Phi-like"/>
</dbReference>
<dbReference type="PANTHER" id="PTHR15955">
    <property type="entry name" value="RWD DOMAIN CONTAINING PROTEIN 2"/>
    <property type="match status" value="1"/>
</dbReference>
<gene>
    <name evidence="1" type="ORF">FB45DRAFT_945755</name>
</gene>
<dbReference type="EMBL" id="JARKIF010000043">
    <property type="protein sequence ID" value="KAJ7608714.1"/>
    <property type="molecule type" value="Genomic_DNA"/>
</dbReference>
<organism evidence="1 2">
    <name type="scientific">Roridomyces roridus</name>
    <dbReference type="NCBI Taxonomy" id="1738132"/>
    <lineage>
        <taxon>Eukaryota</taxon>
        <taxon>Fungi</taxon>
        <taxon>Dikarya</taxon>
        <taxon>Basidiomycota</taxon>
        <taxon>Agaricomycotina</taxon>
        <taxon>Agaricomycetes</taxon>
        <taxon>Agaricomycetidae</taxon>
        <taxon>Agaricales</taxon>
        <taxon>Marasmiineae</taxon>
        <taxon>Mycenaceae</taxon>
        <taxon>Roridomyces</taxon>
    </lineage>
</organism>
<proteinExistence type="predicted"/>
<reference evidence="1" key="1">
    <citation type="submission" date="2023-03" db="EMBL/GenBank/DDBJ databases">
        <title>Massive genome expansion in bonnet fungi (Mycena s.s.) driven by repeated elements and novel gene families across ecological guilds.</title>
        <authorList>
            <consortium name="Lawrence Berkeley National Laboratory"/>
            <person name="Harder C.B."/>
            <person name="Miyauchi S."/>
            <person name="Viragh M."/>
            <person name="Kuo A."/>
            <person name="Thoen E."/>
            <person name="Andreopoulos B."/>
            <person name="Lu D."/>
            <person name="Skrede I."/>
            <person name="Drula E."/>
            <person name="Henrissat B."/>
            <person name="Morin E."/>
            <person name="Kohler A."/>
            <person name="Barry K."/>
            <person name="LaButti K."/>
            <person name="Morin E."/>
            <person name="Salamov A."/>
            <person name="Lipzen A."/>
            <person name="Mereny Z."/>
            <person name="Hegedus B."/>
            <person name="Baldrian P."/>
            <person name="Stursova M."/>
            <person name="Weitz H."/>
            <person name="Taylor A."/>
            <person name="Grigoriev I.V."/>
            <person name="Nagy L.G."/>
            <person name="Martin F."/>
            <person name="Kauserud H."/>
        </authorList>
    </citation>
    <scope>NUCLEOTIDE SEQUENCE</scope>
    <source>
        <strain evidence="1">9284</strain>
    </source>
</reference>
<comment type="caution">
    <text evidence="1">The sequence shown here is derived from an EMBL/GenBank/DDBJ whole genome shotgun (WGS) entry which is preliminary data.</text>
</comment>
<name>A0AAD7B3B9_9AGAR</name>
<keyword evidence="2" id="KW-1185">Reference proteome</keyword>
<evidence type="ECO:0000313" key="1">
    <source>
        <dbReference type="EMBL" id="KAJ7608714.1"/>
    </source>
</evidence>